<keyword evidence="3" id="KW-1185">Reference proteome</keyword>
<gene>
    <name evidence="2" type="ORF">JKF63_00046</name>
</gene>
<reference evidence="2 3" key="1">
    <citation type="submission" date="2021-02" db="EMBL/GenBank/DDBJ databases">
        <title>Porcisia hertigi Genome sequencing and assembly.</title>
        <authorList>
            <person name="Almutairi H."/>
            <person name="Gatherer D."/>
        </authorList>
    </citation>
    <scope>NUCLEOTIDE SEQUENCE [LARGE SCALE GENOMIC DNA]</scope>
    <source>
        <strain evidence="2 3">C119</strain>
    </source>
</reference>
<evidence type="ECO:0000313" key="2">
    <source>
        <dbReference type="EMBL" id="KAG5489929.1"/>
    </source>
</evidence>
<dbReference type="GeneID" id="94286177"/>
<organism evidence="2 3">
    <name type="scientific">Porcisia hertigi</name>
    <dbReference type="NCBI Taxonomy" id="2761500"/>
    <lineage>
        <taxon>Eukaryota</taxon>
        <taxon>Discoba</taxon>
        <taxon>Euglenozoa</taxon>
        <taxon>Kinetoplastea</taxon>
        <taxon>Metakinetoplastina</taxon>
        <taxon>Trypanosomatida</taxon>
        <taxon>Trypanosomatidae</taxon>
        <taxon>Leishmaniinae</taxon>
        <taxon>Porcisia</taxon>
    </lineage>
</organism>
<feature type="coiled-coil region" evidence="1">
    <location>
        <begin position="392"/>
        <end position="419"/>
    </location>
</feature>
<protein>
    <submittedName>
        <fullName evidence="2">Uncharacterized protein</fullName>
    </submittedName>
</protein>
<proteinExistence type="predicted"/>
<name>A0A836HCE7_9TRYP</name>
<evidence type="ECO:0000256" key="1">
    <source>
        <dbReference type="SAM" id="Coils"/>
    </source>
</evidence>
<dbReference type="RefSeq" id="XP_067752257.1">
    <property type="nucleotide sequence ID" value="XM_067896100.1"/>
</dbReference>
<evidence type="ECO:0000313" key="3">
    <source>
        <dbReference type="Proteomes" id="UP000674318"/>
    </source>
</evidence>
<dbReference type="AlphaFoldDB" id="A0A836HCE7"/>
<accession>A0A836HCE7</accession>
<dbReference type="KEGG" id="phet:94286177"/>
<keyword evidence="1" id="KW-0175">Coiled coil</keyword>
<dbReference type="EMBL" id="JAFJZO010000036">
    <property type="protein sequence ID" value="KAG5489929.1"/>
    <property type="molecule type" value="Genomic_DNA"/>
</dbReference>
<dbReference type="OrthoDB" id="258081at2759"/>
<dbReference type="Proteomes" id="UP000674318">
    <property type="component" value="Unassembled WGS sequence"/>
</dbReference>
<comment type="caution">
    <text evidence="2">The sequence shown here is derived from an EMBL/GenBank/DDBJ whole genome shotgun (WGS) entry which is preliminary data.</text>
</comment>
<sequence>MESVKDEISLVADIIDRLLTVNESLRADQLTPLIKRLRVAADELFRTDQQSKCAFGRSLLSRSGEEFESITSGRRQATSKLHLPKCVTRLPAARQQTRKAHSLSASGKPTVGSNLFISSEVSQPVCCSLYNVLEGATRLLRASHGHIFVKRGDDMYSIANVSRKLTFPPSQVHHRCLGSADTEVLGSTIALNRHIDEVGRKCAILIFPIYNKLPVDNEPGEPVATIHVERKEHAFAPFNKSDECTLYFASLFCSELMSRIPQLNFLESFYDPSTQHIIAPFEPYSPVPMPSLKSGGSPMARGPGKRFTDEPEYAAHAVSQLTRKMNTFSSHIMIRRESLPSSNMKPFAPGMTHMPSLLEIQAYVDSLQSCWKKNMVDNVDLLELDRGSQQELKLARSELAATRRQLAAANDKLRLYELNGCDYKLEYSAMKAELNAYMDGLEHLH</sequence>